<sequence length="90" mass="10614">MSRPAIILLRCYKRWLSPLLGTRCRFHPSCSDYARVAIARFGTLRGGWLAFCRIIRCQPLCRGGSDPVPLEFRFWPRRPPHEQDHEHEHD</sequence>
<name>A0A4V2S1X6_9GAMM</name>
<protein>
    <recommendedName>
        <fullName evidence="1">Putative membrane protein insertion efficiency factor</fullName>
    </recommendedName>
</protein>
<dbReference type="HAMAP" id="MF_00386">
    <property type="entry name" value="UPF0161_YidD"/>
    <property type="match status" value="1"/>
</dbReference>
<reference evidence="2 3" key="1">
    <citation type="journal article" date="2015" name="Stand. Genomic Sci.">
        <title>Genomic Encyclopedia of Bacterial and Archaeal Type Strains, Phase III: the genomes of soil and plant-associated and newly described type strains.</title>
        <authorList>
            <person name="Whitman W.B."/>
            <person name="Woyke T."/>
            <person name="Klenk H.P."/>
            <person name="Zhou Y."/>
            <person name="Lilburn T.G."/>
            <person name="Beck B.J."/>
            <person name="De Vos P."/>
            <person name="Vandamme P."/>
            <person name="Eisen J.A."/>
            <person name="Garrity G."/>
            <person name="Hugenholtz P."/>
            <person name="Kyrpides N.C."/>
        </authorList>
    </citation>
    <scope>NUCLEOTIDE SEQUENCE [LARGE SCALE GENOMIC DNA]</scope>
    <source>
        <strain evidence="2 3">A3</strain>
    </source>
</reference>
<dbReference type="RefSeq" id="WP_131999441.1">
    <property type="nucleotide sequence ID" value="NZ_SLWQ01000008.1"/>
</dbReference>
<dbReference type="SMART" id="SM01234">
    <property type="entry name" value="Haemolytic"/>
    <property type="match status" value="1"/>
</dbReference>
<dbReference type="PANTHER" id="PTHR33383:SF1">
    <property type="entry name" value="MEMBRANE PROTEIN INSERTION EFFICIENCY FACTOR-RELATED"/>
    <property type="match status" value="1"/>
</dbReference>
<dbReference type="InterPro" id="IPR002696">
    <property type="entry name" value="Membr_insert_effic_factor_YidD"/>
</dbReference>
<organism evidence="2 3">
    <name type="scientific">Dokdonella fugitiva</name>
    <dbReference type="NCBI Taxonomy" id="328517"/>
    <lineage>
        <taxon>Bacteria</taxon>
        <taxon>Pseudomonadati</taxon>
        <taxon>Pseudomonadota</taxon>
        <taxon>Gammaproteobacteria</taxon>
        <taxon>Lysobacterales</taxon>
        <taxon>Rhodanobacteraceae</taxon>
        <taxon>Dokdonella</taxon>
    </lineage>
</organism>
<dbReference type="Pfam" id="PF01809">
    <property type="entry name" value="YidD"/>
    <property type="match status" value="1"/>
</dbReference>
<evidence type="ECO:0000256" key="1">
    <source>
        <dbReference type="HAMAP-Rule" id="MF_00386"/>
    </source>
</evidence>
<dbReference type="EMBL" id="SLWQ01000008">
    <property type="protein sequence ID" value="TCO38270.1"/>
    <property type="molecule type" value="Genomic_DNA"/>
</dbReference>
<gene>
    <name evidence="2" type="ORF">EV148_108108</name>
</gene>
<comment type="function">
    <text evidence="1">Could be involved in insertion of integral membrane proteins into the membrane.</text>
</comment>
<dbReference type="Proteomes" id="UP000294862">
    <property type="component" value="Unassembled WGS sequence"/>
</dbReference>
<dbReference type="NCBIfam" id="TIGR00278">
    <property type="entry name" value="membrane protein insertion efficiency factor YidD"/>
    <property type="match status" value="1"/>
</dbReference>
<evidence type="ECO:0000313" key="3">
    <source>
        <dbReference type="Proteomes" id="UP000294862"/>
    </source>
</evidence>
<comment type="similarity">
    <text evidence="1">Belongs to the UPF0161 family.</text>
</comment>
<keyword evidence="3" id="KW-1185">Reference proteome</keyword>
<keyword evidence="1" id="KW-0472">Membrane</keyword>
<evidence type="ECO:0000313" key="2">
    <source>
        <dbReference type="EMBL" id="TCO38270.1"/>
    </source>
</evidence>
<dbReference type="OrthoDB" id="9801753at2"/>
<dbReference type="GO" id="GO:0005886">
    <property type="term" value="C:plasma membrane"/>
    <property type="evidence" value="ECO:0007669"/>
    <property type="project" value="UniProtKB-SubCell"/>
</dbReference>
<accession>A0A4V2S1X6</accession>
<proteinExistence type="inferred from homology"/>
<comment type="caution">
    <text evidence="2">The sequence shown here is derived from an EMBL/GenBank/DDBJ whole genome shotgun (WGS) entry which is preliminary data.</text>
</comment>
<comment type="subcellular location">
    <subcellularLocation>
        <location evidence="1">Cell membrane</location>
        <topology evidence="1">Peripheral membrane protein</topology>
        <orientation evidence="1">Cytoplasmic side</orientation>
    </subcellularLocation>
</comment>
<dbReference type="AlphaFoldDB" id="A0A4V2S1X6"/>
<dbReference type="PANTHER" id="PTHR33383">
    <property type="entry name" value="MEMBRANE PROTEIN INSERTION EFFICIENCY FACTOR-RELATED"/>
    <property type="match status" value="1"/>
</dbReference>
<keyword evidence="1" id="KW-1003">Cell membrane</keyword>